<evidence type="ECO:0000313" key="2">
    <source>
        <dbReference type="Proteomes" id="UP000176222"/>
    </source>
</evidence>
<evidence type="ECO:0000313" key="1">
    <source>
        <dbReference type="EMBL" id="OHA58073.1"/>
    </source>
</evidence>
<dbReference type="Proteomes" id="UP000176222">
    <property type="component" value="Unassembled WGS sequence"/>
</dbReference>
<dbReference type="EMBL" id="MHTH01000015">
    <property type="protein sequence ID" value="OHA58073.1"/>
    <property type="molecule type" value="Genomic_DNA"/>
</dbReference>
<sequence>MDKTNTVKVEEFMGFFKAQSEIGLLVFNTKEELEKTEQFLTDNGFVLSFNCFQIMNYLKNKQSVILSLSEKITPEIYSLITQYSDRAGEIQMMNPATMVLEQVEFDPKESHLLLLATETIWGKIDEEFDLKNKVGLMERIK</sequence>
<dbReference type="STRING" id="1802436.A2370_01790"/>
<protein>
    <submittedName>
        <fullName evidence="1">Uncharacterized protein</fullName>
    </submittedName>
</protein>
<organism evidence="1 2">
    <name type="scientific">Candidatus Vogelbacteria bacterium RIFOXYB1_FULL_42_16</name>
    <dbReference type="NCBI Taxonomy" id="1802436"/>
    <lineage>
        <taxon>Bacteria</taxon>
        <taxon>Candidatus Vogeliibacteriota</taxon>
    </lineage>
</organism>
<gene>
    <name evidence="1" type="ORF">A2370_01790</name>
</gene>
<comment type="caution">
    <text evidence="1">The sequence shown here is derived from an EMBL/GenBank/DDBJ whole genome shotgun (WGS) entry which is preliminary data.</text>
</comment>
<name>A0A1G2QCD6_9BACT</name>
<reference evidence="1 2" key="1">
    <citation type="journal article" date="2016" name="Nat. Commun.">
        <title>Thousands of microbial genomes shed light on interconnected biogeochemical processes in an aquifer system.</title>
        <authorList>
            <person name="Anantharaman K."/>
            <person name="Brown C.T."/>
            <person name="Hug L.A."/>
            <person name="Sharon I."/>
            <person name="Castelle C.J."/>
            <person name="Probst A.J."/>
            <person name="Thomas B.C."/>
            <person name="Singh A."/>
            <person name="Wilkins M.J."/>
            <person name="Karaoz U."/>
            <person name="Brodie E.L."/>
            <person name="Williams K.H."/>
            <person name="Hubbard S.S."/>
            <person name="Banfield J.F."/>
        </authorList>
    </citation>
    <scope>NUCLEOTIDE SEQUENCE [LARGE SCALE GENOMIC DNA]</scope>
</reference>
<accession>A0A1G2QCD6</accession>
<proteinExistence type="predicted"/>
<dbReference type="AlphaFoldDB" id="A0A1G2QCD6"/>